<evidence type="ECO:0000313" key="2">
    <source>
        <dbReference type="Proteomes" id="UP000006324"/>
    </source>
</evidence>
<sequence length="37" mass="4446">MTKIEEFSRTFFQTQQNAPLRIAFYNKLNSGKDFVFK</sequence>
<organism evidence="1 2">
    <name type="scientific">Leptospira interrogans str. UI 12621</name>
    <dbReference type="NCBI Taxonomy" id="1049937"/>
    <lineage>
        <taxon>Bacteria</taxon>
        <taxon>Pseudomonadati</taxon>
        <taxon>Spirochaetota</taxon>
        <taxon>Spirochaetia</taxon>
        <taxon>Leptospirales</taxon>
        <taxon>Leptospiraceae</taxon>
        <taxon>Leptospira</taxon>
    </lineage>
</organism>
<dbReference type="EMBL" id="AHNQ02000027">
    <property type="protein sequence ID" value="EKO24936.1"/>
    <property type="molecule type" value="Genomic_DNA"/>
</dbReference>
<comment type="caution">
    <text evidence="1">The sequence shown here is derived from an EMBL/GenBank/DDBJ whole genome shotgun (WGS) entry which is preliminary data.</text>
</comment>
<protein>
    <submittedName>
        <fullName evidence="1">Uncharacterized protein</fullName>
    </submittedName>
</protein>
<reference evidence="1 2" key="1">
    <citation type="submission" date="2012-09" db="EMBL/GenBank/DDBJ databases">
        <authorList>
            <person name="Harkins D.M."/>
            <person name="Durkin A.S."/>
            <person name="Brinkac L.M."/>
            <person name="Selengut J.D."/>
            <person name="Sanka R."/>
            <person name="DePew J."/>
            <person name="Purushe J."/>
            <person name="Chanthongthip A."/>
            <person name="Lattana O."/>
            <person name="Phetsouvanh R."/>
            <person name="Newton P.N."/>
            <person name="Vinetz J.M."/>
            <person name="Sutton G.G."/>
            <person name="Nelson W.C."/>
            <person name="Fouts D.E."/>
        </authorList>
    </citation>
    <scope>NUCLEOTIDE SEQUENCE [LARGE SCALE GENOMIC DNA]</scope>
    <source>
        <strain evidence="1 2">UI 12621</strain>
    </source>
</reference>
<proteinExistence type="predicted"/>
<dbReference type="Proteomes" id="UP000006324">
    <property type="component" value="Unassembled WGS sequence"/>
</dbReference>
<evidence type="ECO:0000313" key="1">
    <source>
        <dbReference type="EMBL" id="EKO24936.1"/>
    </source>
</evidence>
<name>A0A0F6H9J5_LEPIR</name>
<accession>A0A0F6H9J5</accession>
<dbReference type="AlphaFoldDB" id="A0A0F6H9J5"/>
<gene>
    <name evidence="1" type="ORF">LEP1GSC104_0602</name>
</gene>